<dbReference type="SUPFAM" id="SSF53474">
    <property type="entry name" value="alpha/beta-Hydrolases"/>
    <property type="match status" value="1"/>
</dbReference>
<dbReference type="Pfam" id="PF22939">
    <property type="entry name" value="WHD_GPIID"/>
    <property type="match status" value="1"/>
</dbReference>
<dbReference type="PROSITE" id="PS50297">
    <property type="entry name" value="ANK_REP_REGION"/>
    <property type="match status" value="3"/>
</dbReference>
<feature type="domain" description="Nephrocystin 3-like N-terminal" evidence="4">
    <location>
        <begin position="340"/>
        <end position="513"/>
    </location>
</feature>
<dbReference type="PROSITE" id="PS50088">
    <property type="entry name" value="ANK_REPEAT"/>
    <property type="match status" value="3"/>
</dbReference>
<evidence type="ECO:0000313" key="6">
    <source>
        <dbReference type="Proteomes" id="UP000250140"/>
    </source>
</evidence>
<dbReference type="Proteomes" id="UP000250140">
    <property type="component" value="Unassembled WGS sequence"/>
</dbReference>
<dbReference type="PANTHER" id="PTHR10039">
    <property type="entry name" value="AMELOGENIN"/>
    <property type="match status" value="1"/>
</dbReference>
<reference evidence="5 6" key="1">
    <citation type="journal article" date="2016" name="Nat. Commun.">
        <title>Ectomycorrhizal ecology is imprinted in the genome of the dominant symbiotic fungus Cenococcum geophilum.</title>
        <authorList>
            <consortium name="DOE Joint Genome Institute"/>
            <person name="Peter M."/>
            <person name="Kohler A."/>
            <person name="Ohm R.A."/>
            <person name="Kuo A."/>
            <person name="Krutzmann J."/>
            <person name="Morin E."/>
            <person name="Arend M."/>
            <person name="Barry K.W."/>
            <person name="Binder M."/>
            <person name="Choi C."/>
            <person name="Clum A."/>
            <person name="Copeland A."/>
            <person name="Grisel N."/>
            <person name="Haridas S."/>
            <person name="Kipfer T."/>
            <person name="LaButti K."/>
            <person name="Lindquist E."/>
            <person name="Lipzen A."/>
            <person name="Maire R."/>
            <person name="Meier B."/>
            <person name="Mihaltcheva S."/>
            <person name="Molinier V."/>
            <person name="Murat C."/>
            <person name="Poggeler S."/>
            <person name="Quandt C.A."/>
            <person name="Sperisen C."/>
            <person name="Tritt A."/>
            <person name="Tisserant E."/>
            <person name="Crous P.W."/>
            <person name="Henrissat B."/>
            <person name="Nehls U."/>
            <person name="Egli S."/>
            <person name="Spatafora J.W."/>
            <person name="Grigoriev I.V."/>
            <person name="Martin F.M."/>
        </authorList>
    </citation>
    <scope>NUCLEOTIDE SEQUENCE [LARGE SCALE GENOMIC DNA]</scope>
    <source>
        <strain evidence="5 6">CBS 207.34</strain>
    </source>
</reference>
<protein>
    <recommendedName>
        <fullName evidence="7">NACHT domain-containing protein</fullName>
    </recommendedName>
</protein>
<accession>A0A8E2F923</accession>
<dbReference type="SUPFAM" id="SSF52540">
    <property type="entry name" value="P-loop containing nucleoside triphosphate hydrolases"/>
    <property type="match status" value="1"/>
</dbReference>
<keyword evidence="2" id="KW-0040">ANK repeat</keyword>
<dbReference type="SUPFAM" id="SSF48403">
    <property type="entry name" value="Ankyrin repeat"/>
    <property type="match status" value="1"/>
</dbReference>
<dbReference type="InterPro" id="IPR036770">
    <property type="entry name" value="Ankyrin_rpt-contain_sf"/>
</dbReference>
<feature type="domain" description="GPI inositol-deacylase winged helix" evidence="3">
    <location>
        <begin position="617"/>
        <end position="714"/>
    </location>
</feature>
<dbReference type="InterPro" id="IPR029058">
    <property type="entry name" value="AB_hydrolase_fold"/>
</dbReference>
<dbReference type="SMART" id="SM00248">
    <property type="entry name" value="ANK"/>
    <property type="match status" value="3"/>
</dbReference>
<sequence length="961" mass="107997">MLNSETQVVCSSAVSEQTKQASDYELLYTRSYLETIYEPRDISGPISDIVFVHGLNGHRRASWSWCGFDGMDPTFWPAAFLSRDVPCSRILTYGYDTERKSTRRNTIATTLQSAARFLLSHLAALRGHSNSKRRNILFITHNFGGLVVEKALLLSESDYRNRGIYSSTIGIIFLGATVLGIPEEEIGLETSDSSEDQRLASEKLAQGKHDSWPKRTNFLFEKVQSDFRRLMSEKGHRINIAYFYEELRLPGIMQVQADSWINGGRFPYLPLHKTYSELVKFASPNDVAYKRILGEIKKMIQPLSFLTLGSRREDRAFLESLSFPEMEEAVKVDDLVADSTCVWLFEHPKYRQWLTQSGSTILWIKGKPGSGKSTLMTSLVHEFQQSVSRHYKPALVATFLFRSGGHFMRRSASGLFQSLLYQVFPQVPMFLAKVTNTFNAKCEEVGRPGKDWHWDPSEVKDLLEHSLLYASQHFELVIIIDALDKCEEHARNDVIDYWQRFPSSTIKVCISSRQVRLPPQAKEAEIFVDSENHRDIANYVRHKVYRSTSDQKLATVITDAVIKKAQGVFLWASLVISHIWSEEGSQDLEELIHAIPKDLDDLYGHILGKIAENDQSLLARQIIAWVACAARPLSFNELQHALSVRTGPARNEPYTSDKIKTTRSTLEKICGGLVEVRNIEQPVLADGRKPRVGHRNVVCFVHVTVKEYLFRNGLTVLDPGSSSIDDAVGQCHYNLARTCVIYFGSVDLSSLGNETSVLALRYPFLHYAVTFWTYHAQFSERRGVSQMNLLHCFDWPPDRSLQHWMHIREELYKDSGHSAVPQTSFLHLASEDGLLSVANAIFEVDLTTNPSRLRNDRGRTPLSLAASEGYESLVKLLLGRGASANSKDFPIGTSPLMRASKRGHEAVVRLLLASGADTNHEGSQSALSLAAAGGHLSVAKLLIHAGAEPNLKDSLGYSPLS</sequence>
<feature type="repeat" description="ANK" evidence="2">
    <location>
        <begin position="857"/>
        <end position="889"/>
    </location>
</feature>
<evidence type="ECO:0000256" key="2">
    <source>
        <dbReference type="PROSITE-ProRule" id="PRU00023"/>
    </source>
</evidence>
<evidence type="ECO:0000313" key="5">
    <source>
        <dbReference type="EMBL" id="OCL12311.1"/>
    </source>
</evidence>
<evidence type="ECO:0000259" key="4">
    <source>
        <dbReference type="Pfam" id="PF24883"/>
    </source>
</evidence>
<dbReference type="InterPro" id="IPR056884">
    <property type="entry name" value="NPHP3-like_N"/>
</dbReference>
<dbReference type="PANTHER" id="PTHR10039:SF5">
    <property type="entry name" value="NACHT DOMAIN-CONTAINING PROTEIN"/>
    <property type="match status" value="1"/>
</dbReference>
<dbReference type="Gene3D" id="3.40.50.300">
    <property type="entry name" value="P-loop containing nucleotide triphosphate hydrolases"/>
    <property type="match status" value="1"/>
</dbReference>
<dbReference type="Pfam" id="PF00023">
    <property type="entry name" value="Ank"/>
    <property type="match status" value="1"/>
</dbReference>
<keyword evidence="1" id="KW-0677">Repeat</keyword>
<evidence type="ECO:0000256" key="1">
    <source>
        <dbReference type="ARBA" id="ARBA00022737"/>
    </source>
</evidence>
<dbReference type="EMBL" id="KV748891">
    <property type="protein sequence ID" value="OCL12311.1"/>
    <property type="molecule type" value="Genomic_DNA"/>
</dbReference>
<dbReference type="InterPro" id="IPR002110">
    <property type="entry name" value="Ankyrin_rpt"/>
</dbReference>
<feature type="repeat" description="ANK" evidence="2">
    <location>
        <begin position="922"/>
        <end position="954"/>
    </location>
</feature>
<dbReference type="InterPro" id="IPR054471">
    <property type="entry name" value="GPIID_WHD"/>
</dbReference>
<dbReference type="Pfam" id="PF12796">
    <property type="entry name" value="Ank_2"/>
    <property type="match status" value="1"/>
</dbReference>
<name>A0A8E2F923_9PEZI</name>
<organism evidence="5 6">
    <name type="scientific">Glonium stellatum</name>
    <dbReference type="NCBI Taxonomy" id="574774"/>
    <lineage>
        <taxon>Eukaryota</taxon>
        <taxon>Fungi</taxon>
        <taxon>Dikarya</taxon>
        <taxon>Ascomycota</taxon>
        <taxon>Pezizomycotina</taxon>
        <taxon>Dothideomycetes</taxon>
        <taxon>Pleosporomycetidae</taxon>
        <taxon>Gloniales</taxon>
        <taxon>Gloniaceae</taxon>
        <taxon>Glonium</taxon>
    </lineage>
</organism>
<dbReference type="Pfam" id="PF24883">
    <property type="entry name" value="NPHP3_N"/>
    <property type="match status" value="1"/>
</dbReference>
<dbReference type="PRINTS" id="PR01415">
    <property type="entry name" value="ANKYRIN"/>
</dbReference>
<dbReference type="InterPro" id="IPR027417">
    <property type="entry name" value="P-loop_NTPase"/>
</dbReference>
<proteinExistence type="predicted"/>
<evidence type="ECO:0000259" key="3">
    <source>
        <dbReference type="Pfam" id="PF22939"/>
    </source>
</evidence>
<keyword evidence="6" id="KW-1185">Reference proteome</keyword>
<evidence type="ECO:0008006" key="7">
    <source>
        <dbReference type="Google" id="ProtNLM"/>
    </source>
</evidence>
<dbReference type="Gene3D" id="1.25.40.20">
    <property type="entry name" value="Ankyrin repeat-containing domain"/>
    <property type="match status" value="1"/>
</dbReference>
<dbReference type="AlphaFoldDB" id="A0A8E2F923"/>
<gene>
    <name evidence="5" type="ORF">AOQ84DRAFT_159172</name>
</gene>
<dbReference type="OrthoDB" id="427518at2759"/>
<feature type="repeat" description="ANK" evidence="2">
    <location>
        <begin position="891"/>
        <end position="923"/>
    </location>
</feature>